<dbReference type="Gene3D" id="3.20.20.330">
    <property type="entry name" value="Homocysteine-binding-like domain"/>
    <property type="match status" value="1"/>
</dbReference>
<dbReference type="InParanoid" id="A0A024GND7"/>
<dbReference type="Pfam" id="PF02574">
    <property type="entry name" value="S-methyl_trans"/>
    <property type="match status" value="1"/>
</dbReference>
<feature type="domain" description="Hcy-binding" evidence="4">
    <location>
        <begin position="1"/>
        <end position="322"/>
    </location>
</feature>
<dbReference type="Proteomes" id="UP000053237">
    <property type="component" value="Unassembled WGS sequence"/>
</dbReference>
<dbReference type="PANTHER" id="PTHR11103">
    <property type="entry name" value="SLR1189 PROTEIN"/>
    <property type="match status" value="1"/>
</dbReference>
<dbReference type="SUPFAM" id="SSF82282">
    <property type="entry name" value="Homocysteine S-methyltransferase"/>
    <property type="match status" value="1"/>
</dbReference>
<gene>
    <name evidence="5" type="ORF">BN9_090730</name>
</gene>
<keyword evidence="6" id="KW-1185">Reference proteome</keyword>
<protein>
    <recommendedName>
        <fullName evidence="4">Hcy-binding domain-containing protein</fullName>
    </recommendedName>
</protein>
<accession>A0A024GND7</accession>
<evidence type="ECO:0000256" key="2">
    <source>
        <dbReference type="ARBA" id="ARBA00022679"/>
    </source>
</evidence>
<organism evidence="5 6">
    <name type="scientific">Albugo candida</name>
    <dbReference type="NCBI Taxonomy" id="65357"/>
    <lineage>
        <taxon>Eukaryota</taxon>
        <taxon>Sar</taxon>
        <taxon>Stramenopiles</taxon>
        <taxon>Oomycota</taxon>
        <taxon>Peronosporomycetes</taxon>
        <taxon>Albuginales</taxon>
        <taxon>Albuginaceae</taxon>
        <taxon>Albugo</taxon>
    </lineage>
</organism>
<evidence type="ECO:0000256" key="3">
    <source>
        <dbReference type="PROSITE-ProRule" id="PRU00333"/>
    </source>
</evidence>
<reference evidence="5 6" key="1">
    <citation type="submission" date="2012-05" db="EMBL/GenBank/DDBJ databases">
        <title>Recombination and specialization in a pathogen metapopulation.</title>
        <authorList>
            <person name="Gardiner A."/>
            <person name="Kemen E."/>
            <person name="Schultz-Larsen T."/>
            <person name="MacLean D."/>
            <person name="Van Oosterhout C."/>
            <person name="Jones J.D.G."/>
        </authorList>
    </citation>
    <scope>NUCLEOTIDE SEQUENCE [LARGE SCALE GENOMIC DNA]</scope>
    <source>
        <strain evidence="5 6">Ac Nc2</strain>
    </source>
</reference>
<dbReference type="GO" id="GO:0032259">
    <property type="term" value="P:methylation"/>
    <property type="evidence" value="ECO:0007669"/>
    <property type="project" value="UniProtKB-KW"/>
</dbReference>
<evidence type="ECO:0000256" key="1">
    <source>
        <dbReference type="ARBA" id="ARBA00022603"/>
    </source>
</evidence>
<evidence type="ECO:0000259" key="4">
    <source>
        <dbReference type="PROSITE" id="PS50970"/>
    </source>
</evidence>
<dbReference type="PROSITE" id="PS50970">
    <property type="entry name" value="HCY"/>
    <property type="match status" value="1"/>
</dbReference>
<comment type="caution">
    <text evidence="5">The sequence shown here is derived from an EMBL/GenBank/DDBJ whole genome shotgun (WGS) entry which is preliminary data.</text>
</comment>
<name>A0A024GND7_9STRA</name>
<evidence type="ECO:0000313" key="6">
    <source>
        <dbReference type="Proteomes" id="UP000053237"/>
    </source>
</evidence>
<dbReference type="EMBL" id="CAIX01000200">
    <property type="protein sequence ID" value="CCI48030.1"/>
    <property type="molecule type" value="Genomic_DNA"/>
</dbReference>
<keyword evidence="1" id="KW-0489">Methyltransferase</keyword>
<dbReference type="GO" id="GO:0008168">
    <property type="term" value="F:methyltransferase activity"/>
    <property type="evidence" value="ECO:0007669"/>
    <property type="project" value="UniProtKB-KW"/>
</dbReference>
<dbReference type="STRING" id="65357.A0A024GND7"/>
<dbReference type="InterPro" id="IPR036589">
    <property type="entry name" value="HCY_dom_sf"/>
</dbReference>
<dbReference type="AlphaFoldDB" id="A0A024GND7"/>
<keyword evidence="2" id="KW-0808">Transferase</keyword>
<comment type="caution">
    <text evidence="3">Lacks conserved residue(s) required for the propagation of feature annotation.</text>
</comment>
<dbReference type="InterPro" id="IPR003726">
    <property type="entry name" value="HCY_dom"/>
</dbReference>
<dbReference type="OrthoDB" id="261426at2759"/>
<sequence>MPLPHDKQSICVIAGGTREELFSRGLQDSLNLRSASALVDPKKHSLILNIHEEYLLAGASHLITCNYDVVPGRGFTSEEIIQYTRLAGRLALTARENAESNDANFPATVCGSLPPLYPSFRYDRTFDAEDLKRNYLLIAESLWSFCDVYIAESMSSIAEAKLVFEAVEHLGKPIIISFALNTLGGLRSGQDVIRAYREMIAFFKSRLEMERETPQPELAAILFDSSQPEDIAKAIKRLSKEESLLVQMREHGIQWGGYGDHISPTSRAGFLEERIAPGALNSKLDVEIFNGFMQKWKLLGAHYVGGCCGISPEYIQVMRQNLNSPTCIRP</sequence>
<evidence type="ECO:0000313" key="5">
    <source>
        <dbReference type="EMBL" id="CCI48030.1"/>
    </source>
</evidence>
<proteinExistence type="predicted"/>
<dbReference type="PANTHER" id="PTHR11103:SF18">
    <property type="entry name" value="SLR1189 PROTEIN"/>
    <property type="match status" value="1"/>
</dbReference>